<dbReference type="OrthoDB" id="4827574at2"/>
<accession>A0A4S8PQU9</accession>
<dbReference type="InterPro" id="IPR037883">
    <property type="entry name" value="Knr4/Smi1-like_sf"/>
</dbReference>
<evidence type="ECO:0000259" key="1">
    <source>
        <dbReference type="SMART" id="SM00860"/>
    </source>
</evidence>
<dbReference type="RefSeq" id="WP_136527879.1">
    <property type="nucleotide sequence ID" value="NZ_STGX01000001.1"/>
</dbReference>
<feature type="domain" description="Knr4/Smi1-like" evidence="1">
    <location>
        <begin position="39"/>
        <end position="175"/>
    </location>
</feature>
<evidence type="ECO:0000313" key="2">
    <source>
        <dbReference type="EMBL" id="THV32105.1"/>
    </source>
</evidence>
<dbReference type="Proteomes" id="UP000305792">
    <property type="component" value="Unassembled WGS sequence"/>
</dbReference>
<dbReference type="InterPro" id="IPR018958">
    <property type="entry name" value="Knr4/Smi1-like_dom"/>
</dbReference>
<dbReference type="Gene3D" id="3.40.1580.10">
    <property type="entry name" value="SMI1/KNR4-like"/>
    <property type="match status" value="1"/>
</dbReference>
<comment type="caution">
    <text evidence="2">The sequence shown here is derived from an EMBL/GenBank/DDBJ whole genome shotgun (WGS) entry which is preliminary data.</text>
</comment>
<proteinExistence type="predicted"/>
<dbReference type="EMBL" id="STGX01000001">
    <property type="protein sequence ID" value="THV32105.1"/>
    <property type="molecule type" value="Genomic_DNA"/>
</dbReference>
<organism evidence="2 3">
    <name type="scientific">Glycomyces paridis</name>
    <dbReference type="NCBI Taxonomy" id="2126555"/>
    <lineage>
        <taxon>Bacteria</taxon>
        <taxon>Bacillati</taxon>
        <taxon>Actinomycetota</taxon>
        <taxon>Actinomycetes</taxon>
        <taxon>Glycomycetales</taxon>
        <taxon>Glycomycetaceae</taxon>
        <taxon>Glycomyces</taxon>
    </lineage>
</organism>
<name>A0A4S8PQU9_9ACTN</name>
<sequence>MHRPRCRNPGARLAPRLDPGEVAVDFAFEQGLHQDTCPPLLPEMIEAAERHLGVILPRAYLDVLQIQNGGVPMRRCCFTDFPTSWNEDHFAIAAIRGIGGERGIDAPIGGSRYMIREWDYPDIGVVAFRTPSGGHDAVMLDYANADRPDAPKVVYLDEDRAVKPVADSFEAFIDRLVRCPDCLDVAR</sequence>
<evidence type="ECO:0000313" key="3">
    <source>
        <dbReference type="Proteomes" id="UP000305792"/>
    </source>
</evidence>
<gene>
    <name evidence="2" type="ORF">E9998_01225</name>
</gene>
<reference evidence="2 3" key="1">
    <citation type="journal article" date="2018" name="Int. J. Syst. Evol. Microbiol.">
        <title>Glycomyces paridis sp. nov., isolated from the medicinal plant Paris polyphylla.</title>
        <authorList>
            <person name="Fang X.M."/>
            <person name="Bai J.L."/>
            <person name="Su J."/>
            <person name="Zhao L.L."/>
            <person name="Liu H.Y."/>
            <person name="Ma B.P."/>
            <person name="Zhang Y.Q."/>
            <person name="Yu L.Y."/>
        </authorList>
    </citation>
    <scope>NUCLEOTIDE SEQUENCE [LARGE SCALE GENOMIC DNA]</scope>
    <source>
        <strain evidence="2 3">CPCC 204357</strain>
    </source>
</reference>
<dbReference type="AlphaFoldDB" id="A0A4S8PQU9"/>
<dbReference type="SUPFAM" id="SSF160631">
    <property type="entry name" value="SMI1/KNR4-like"/>
    <property type="match status" value="1"/>
</dbReference>
<dbReference type="SMART" id="SM00860">
    <property type="entry name" value="SMI1_KNR4"/>
    <property type="match status" value="1"/>
</dbReference>
<protein>
    <submittedName>
        <fullName evidence="2">SMI1/KNR4 family protein</fullName>
    </submittedName>
</protein>
<dbReference type="Pfam" id="PF09346">
    <property type="entry name" value="SMI1_KNR4"/>
    <property type="match status" value="1"/>
</dbReference>
<keyword evidence="3" id="KW-1185">Reference proteome</keyword>